<dbReference type="GO" id="GO:0008168">
    <property type="term" value="F:methyltransferase activity"/>
    <property type="evidence" value="ECO:0007669"/>
    <property type="project" value="UniProtKB-KW"/>
</dbReference>
<accession>A0ABX8AA72</accession>
<evidence type="ECO:0000259" key="1">
    <source>
        <dbReference type="Pfam" id="PF05050"/>
    </source>
</evidence>
<organism evidence="2 3">
    <name type="scientific">Tardiphaga alba</name>
    <dbReference type="NCBI Taxonomy" id="340268"/>
    <lineage>
        <taxon>Bacteria</taxon>
        <taxon>Pseudomonadati</taxon>
        <taxon>Pseudomonadota</taxon>
        <taxon>Alphaproteobacteria</taxon>
        <taxon>Hyphomicrobiales</taxon>
        <taxon>Nitrobacteraceae</taxon>
        <taxon>Tardiphaga</taxon>
    </lineage>
</organism>
<dbReference type="Proteomes" id="UP000682843">
    <property type="component" value="Chromosome"/>
</dbReference>
<feature type="domain" description="Methyltransferase FkbM" evidence="1">
    <location>
        <begin position="78"/>
        <end position="234"/>
    </location>
</feature>
<dbReference type="RefSeq" id="WP_211909064.1">
    <property type="nucleotide sequence ID" value="NZ_CP036498.1"/>
</dbReference>
<evidence type="ECO:0000313" key="2">
    <source>
        <dbReference type="EMBL" id="QUS40479.1"/>
    </source>
</evidence>
<sequence>MGRSLSITGTLRYLGGLLTPWRSAYKVFAVPSNHAFFVTPHDVVGRHISKYGSHEPVLTAWIRTHLSGFAPGAGIVIDVGANLGWHAVHAAKLASVTRVVAYEPDAFNAWLLDRNIAQNDATNVIVTAAAVGGTSGVAELHSYKSSNKGRHSLAFQHGLRSRSVPLVTLDDSLQTLGIEDAPVLLIKIDVEGYEPEVLAGATATLNRTRAVITEFDPSSGLRDQLAPQRVIDLLMAAQFDPHLLSASGSLEPADIAAITAAGKQVDLIWLKRGG</sequence>
<gene>
    <name evidence="2" type="ORF">RPMA_17800</name>
</gene>
<dbReference type="PANTHER" id="PTHR34203">
    <property type="entry name" value="METHYLTRANSFERASE, FKBM FAMILY PROTEIN"/>
    <property type="match status" value="1"/>
</dbReference>
<keyword evidence="2" id="KW-0489">Methyltransferase</keyword>
<dbReference type="NCBIfam" id="TIGR01444">
    <property type="entry name" value="fkbM_fam"/>
    <property type="match status" value="1"/>
</dbReference>
<dbReference type="GO" id="GO:0032259">
    <property type="term" value="P:methylation"/>
    <property type="evidence" value="ECO:0007669"/>
    <property type="project" value="UniProtKB-KW"/>
</dbReference>
<evidence type="ECO:0000313" key="3">
    <source>
        <dbReference type="Proteomes" id="UP000682843"/>
    </source>
</evidence>
<dbReference type="SUPFAM" id="SSF53335">
    <property type="entry name" value="S-adenosyl-L-methionine-dependent methyltransferases"/>
    <property type="match status" value="1"/>
</dbReference>
<dbReference type="InterPro" id="IPR029063">
    <property type="entry name" value="SAM-dependent_MTases_sf"/>
</dbReference>
<name>A0ABX8AA72_9BRAD</name>
<dbReference type="Pfam" id="PF05050">
    <property type="entry name" value="Methyltransf_21"/>
    <property type="match status" value="1"/>
</dbReference>
<dbReference type="PANTHER" id="PTHR34203:SF15">
    <property type="entry name" value="SLL1173 PROTEIN"/>
    <property type="match status" value="1"/>
</dbReference>
<dbReference type="Gene3D" id="3.40.50.150">
    <property type="entry name" value="Vaccinia Virus protein VP39"/>
    <property type="match status" value="1"/>
</dbReference>
<dbReference type="InterPro" id="IPR052514">
    <property type="entry name" value="SAM-dependent_MTase"/>
</dbReference>
<dbReference type="InterPro" id="IPR006342">
    <property type="entry name" value="FkbM_mtfrase"/>
</dbReference>
<keyword evidence="2" id="KW-0808">Transferase</keyword>
<dbReference type="EMBL" id="CP036498">
    <property type="protein sequence ID" value="QUS40479.1"/>
    <property type="molecule type" value="Genomic_DNA"/>
</dbReference>
<keyword evidence="3" id="KW-1185">Reference proteome</keyword>
<proteinExistence type="predicted"/>
<protein>
    <submittedName>
        <fullName evidence="2">FkbM family methyltransferase</fullName>
    </submittedName>
</protein>
<reference evidence="2 3" key="1">
    <citation type="submission" date="2019-02" db="EMBL/GenBank/DDBJ databases">
        <title>Emended description of the genus Rhodopseudomonas and description of Rhodopseudomonas albus sp. nov., a non-phototrophic, heavy-metal-tolerant bacterium isolated from garden soil.</title>
        <authorList>
            <person name="Bao Z."/>
            <person name="Cao W.W."/>
            <person name="Sato Y."/>
            <person name="Nishizawa T."/>
            <person name="Zhao J."/>
            <person name="Guo Y."/>
            <person name="Ohta H."/>
        </authorList>
    </citation>
    <scope>NUCLEOTIDE SEQUENCE [LARGE SCALE GENOMIC DNA]</scope>
    <source>
        <strain evidence="2 3">SK50-23</strain>
    </source>
</reference>